<keyword evidence="3" id="KW-0175">Coiled coil</keyword>
<evidence type="ECO:0000256" key="3">
    <source>
        <dbReference type="SAM" id="Coils"/>
    </source>
</evidence>
<dbReference type="GO" id="GO:0051233">
    <property type="term" value="C:spindle midzone"/>
    <property type="evidence" value="ECO:0007669"/>
    <property type="project" value="TreeGrafter"/>
</dbReference>
<feature type="coiled-coil region" evidence="3">
    <location>
        <begin position="85"/>
        <end position="122"/>
    </location>
</feature>
<dbReference type="AlphaFoldDB" id="A0A5S6QMV8"/>
<evidence type="ECO:0000259" key="5">
    <source>
        <dbReference type="PROSITE" id="PS50081"/>
    </source>
</evidence>
<evidence type="ECO:0000256" key="1">
    <source>
        <dbReference type="ARBA" id="ARBA00022723"/>
    </source>
</evidence>
<dbReference type="Pfam" id="PF00130">
    <property type="entry name" value="C1_1"/>
    <property type="match status" value="1"/>
</dbReference>
<dbReference type="GO" id="GO:0046872">
    <property type="term" value="F:metal ion binding"/>
    <property type="evidence" value="ECO:0007669"/>
    <property type="project" value="UniProtKB-KW"/>
</dbReference>
<feature type="domain" description="Rho-GAP" evidence="6">
    <location>
        <begin position="338"/>
        <end position="531"/>
    </location>
</feature>
<dbReference type="InterPro" id="IPR000198">
    <property type="entry name" value="RhoGAP_dom"/>
</dbReference>
<feature type="region of interest" description="Disordered" evidence="4">
    <location>
        <begin position="160"/>
        <end position="190"/>
    </location>
</feature>
<dbReference type="SUPFAM" id="SSF57889">
    <property type="entry name" value="Cysteine-rich domain"/>
    <property type="match status" value="1"/>
</dbReference>
<dbReference type="GO" id="GO:0000281">
    <property type="term" value="P:mitotic cytokinesis"/>
    <property type="evidence" value="ECO:0007669"/>
    <property type="project" value="TreeGrafter"/>
</dbReference>
<dbReference type="Gene3D" id="3.30.60.20">
    <property type="match status" value="1"/>
</dbReference>
<dbReference type="GO" id="GO:0005096">
    <property type="term" value="F:GTPase activator activity"/>
    <property type="evidence" value="ECO:0007669"/>
    <property type="project" value="TreeGrafter"/>
</dbReference>
<accession>A0A5S6QMV8</accession>
<dbReference type="InterPro" id="IPR002219">
    <property type="entry name" value="PKC_DAG/PE"/>
</dbReference>
<dbReference type="CDD" id="cd20821">
    <property type="entry name" value="C1_MgcRacGAP"/>
    <property type="match status" value="1"/>
</dbReference>
<proteinExistence type="predicted"/>
<keyword evidence="2" id="KW-0862">Zinc</keyword>
<evidence type="ECO:0000256" key="4">
    <source>
        <dbReference type="SAM" id="MobiDB-lite"/>
    </source>
</evidence>
<dbReference type="PROSITE" id="PS50238">
    <property type="entry name" value="RHOGAP"/>
    <property type="match status" value="1"/>
</dbReference>
<dbReference type="GO" id="GO:0005634">
    <property type="term" value="C:nucleus"/>
    <property type="evidence" value="ECO:0007669"/>
    <property type="project" value="TreeGrafter"/>
</dbReference>
<keyword evidence="1" id="KW-0479">Metal-binding</keyword>
<dbReference type="PROSITE" id="PS00479">
    <property type="entry name" value="ZF_DAG_PE_1"/>
    <property type="match status" value="1"/>
</dbReference>
<organism evidence="7 8">
    <name type="scientific">Trichuris muris</name>
    <name type="common">Mouse whipworm</name>
    <dbReference type="NCBI Taxonomy" id="70415"/>
    <lineage>
        <taxon>Eukaryota</taxon>
        <taxon>Metazoa</taxon>
        <taxon>Ecdysozoa</taxon>
        <taxon>Nematoda</taxon>
        <taxon>Enoplea</taxon>
        <taxon>Dorylaimia</taxon>
        <taxon>Trichinellida</taxon>
        <taxon>Trichuridae</taxon>
        <taxon>Trichuris</taxon>
    </lineage>
</organism>
<dbReference type="PROSITE" id="PS50081">
    <property type="entry name" value="ZF_DAG_PE_2"/>
    <property type="match status" value="1"/>
</dbReference>
<dbReference type="GO" id="GO:0032154">
    <property type="term" value="C:cleavage furrow"/>
    <property type="evidence" value="ECO:0007669"/>
    <property type="project" value="TreeGrafter"/>
</dbReference>
<dbReference type="STRING" id="70415.A0A5S6QMV8"/>
<dbReference type="InterPro" id="IPR046349">
    <property type="entry name" value="C1-like_sf"/>
</dbReference>
<dbReference type="GO" id="GO:0007266">
    <property type="term" value="P:Rho protein signal transduction"/>
    <property type="evidence" value="ECO:0007669"/>
    <property type="project" value="TreeGrafter"/>
</dbReference>
<name>A0A5S6QMV8_TRIMR</name>
<dbReference type="SMART" id="SM00109">
    <property type="entry name" value="C1"/>
    <property type="match status" value="1"/>
</dbReference>
<keyword evidence="7" id="KW-1185">Reference proteome</keyword>
<evidence type="ECO:0000313" key="7">
    <source>
        <dbReference type="Proteomes" id="UP000046395"/>
    </source>
</evidence>
<feature type="domain" description="Phorbol-ester/DAG-type" evidence="5">
    <location>
        <begin position="278"/>
        <end position="327"/>
    </location>
</feature>
<reference evidence="8" key="1">
    <citation type="submission" date="2019-12" db="UniProtKB">
        <authorList>
            <consortium name="WormBaseParasite"/>
        </authorList>
    </citation>
    <scope>IDENTIFICATION</scope>
</reference>
<dbReference type="SMART" id="SM00324">
    <property type="entry name" value="RhoGAP"/>
    <property type="match status" value="1"/>
</dbReference>
<dbReference type="InterPro" id="IPR008936">
    <property type="entry name" value="Rho_GTPase_activation_prot"/>
</dbReference>
<evidence type="ECO:0000313" key="8">
    <source>
        <dbReference type="WBParaSite" id="TMUE_2000008681.1"/>
    </source>
</evidence>
<dbReference type="Gene3D" id="1.10.555.10">
    <property type="entry name" value="Rho GTPase activation protein"/>
    <property type="match status" value="1"/>
</dbReference>
<dbReference type="GO" id="GO:0051256">
    <property type="term" value="P:mitotic spindle midzone assembly"/>
    <property type="evidence" value="ECO:0007669"/>
    <property type="project" value="TreeGrafter"/>
</dbReference>
<sequence>MEEAKRIAVTYAKLVSYLDWLRSSYEHDMLASVQFNGNVVHRWNACYQENQALRMLAKSYEKDIVSIRQRTMEVKEKLVETRSQIGSLVARNESLLAEKRLLEEQLNAVRNLLADTDSLSEEGRRRLAFLSRSSSNTSVEPASDPSLGGVDFDLTDESLSGTPEIAPGKISGSCQTLRKRGKSTDRLDPSVSQNDEIILKQFKLGPYAMSQTAGNPPLQGDSAPLVGNGLQPISLSENQSEHEMGKKLDLSASRLKHEVSPSESLFTVNSSGQIMNKKHSFFAKTVFFGETCDACMKKIGFGKLLLRCLDCGIKMHQQCSGNAFQHCVPRLPNMRCKRRLIDYIPSAGPFVPRLVVDLVREVERRGLDYSGLYRIPGLDSKVKNLMNNLLYNRGYSDVQSVDDVAVLTGCLKKFFQQLAEPLIPYASRADFLNIASADIERSSQMKRIHKEIVELPLPNRDTLTFLTLHLQKVSDHSETNKMPITNLAKVFGPTLFGCASQTSVSLSHMLEETRKQEKVMELLLSLPRDYWQQFANRQPESPLAVDTYAAPGISEAYASPAKQDA</sequence>
<dbReference type="Pfam" id="PF00620">
    <property type="entry name" value="RhoGAP"/>
    <property type="match status" value="1"/>
</dbReference>
<evidence type="ECO:0000259" key="6">
    <source>
        <dbReference type="PROSITE" id="PS50238"/>
    </source>
</evidence>
<dbReference type="GO" id="GO:0030496">
    <property type="term" value="C:midbody"/>
    <property type="evidence" value="ECO:0007669"/>
    <property type="project" value="TreeGrafter"/>
</dbReference>
<dbReference type="PANTHER" id="PTHR46199:SF3">
    <property type="entry name" value="RAC GTPASE-ACTIVATING PROTEIN 1"/>
    <property type="match status" value="1"/>
</dbReference>
<dbReference type="SUPFAM" id="SSF48350">
    <property type="entry name" value="GTPase activation domain, GAP"/>
    <property type="match status" value="1"/>
</dbReference>
<dbReference type="GO" id="GO:0097149">
    <property type="term" value="C:centralspindlin complex"/>
    <property type="evidence" value="ECO:0007669"/>
    <property type="project" value="TreeGrafter"/>
</dbReference>
<dbReference type="WBParaSite" id="TMUE_2000008681.1">
    <property type="protein sequence ID" value="TMUE_2000008681.1"/>
    <property type="gene ID" value="WBGene00293161"/>
</dbReference>
<dbReference type="PANTHER" id="PTHR46199">
    <property type="entry name" value="RAC GTPASE-ACTIVATING PROTEIN 1"/>
    <property type="match status" value="1"/>
</dbReference>
<evidence type="ECO:0000256" key="2">
    <source>
        <dbReference type="ARBA" id="ARBA00022833"/>
    </source>
</evidence>
<dbReference type="Proteomes" id="UP000046395">
    <property type="component" value="Unassembled WGS sequence"/>
</dbReference>
<protein>
    <submittedName>
        <fullName evidence="8">Rho-GAP domain-containing protein</fullName>
    </submittedName>
</protein>